<feature type="region of interest" description="Disordered" evidence="1">
    <location>
        <begin position="1"/>
        <end position="79"/>
    </location>
</feature>
<name>A0A2L0H8J8_RHIFR</name>
<evidence type="ECO:0000313" key="3">
    <source>
        <dbReference type="Proteomes" id="UP000239340"/>
    </source>
</evidence>
<dbReference type="EMBL" id="CP024307">
    <property type="protein sequence ID" value="AUX77825.1"/>
    <property type="molecule type" value="Genomic_DNA"/>
</dbReference>
<dbReference type="Proteomes" id="UP000239340">
    <property type="component" value="Chromosome"/>
</dbReference>
<dbReference type="RefSeq" id="WP_158665347.1">
    <property type="nucleotide sequence ID" value="NZ_CP024307.1"/>
</dbReference>
<organism evidence="2 3">
    <name type="scientific">Rhizobium fredii</name>
    <name type="common">Sinorhizobium fredii</name>
    <dbReference type="NCBI Taxonomy" id="380"/>
    <lineage>
        <taxon>Bacteria</taxon>
        <taxon>Pseudomonadati</taxon>
        <taxon>Pseudomonadota</taxon>
        <taxon>Alphaproteobacteria</taxon>
        <taxon>Hyphomicrobiales</taxon>
        <taxon>Rhizobiaceae</taxon>
        <taxon>Sinorhizobium/Ensifer group</taxon>
        <taxon>Sinorhizobium</taxon>
    </lineage>
</organism>
<sequence length="94" mass="10694">MHTFKGEFHGRSQVAESQLKPSNYKQSAAIRNGVEFDNRAELEAHDNGQPKAKRQDHGSQVVPSELERSNYKRPIAFRDGQPIYDRAELAAKQE</sequence>
<evidence type="ECO:0000256" key="1">
    <source>
        <dbReference type="SAM" id="MobiDB-lite"/>
    </source>
</evidence>
<proteinExistence type="predicted"/>
<feature type="compositionally biased region" description="Basic and acidic residues" evidence="1">
    <location>
        <begin position="1"/>
        <end position="10"/>
    </location>
</feature>
<gene>
    <name evidence="2" type="ORF">NXT3_CH03283</name>
</gene>
<feature type="compositionally biased region" description="Basic and acidic residues" evidence="1">
    <location>
        <begin position="34"/>
        <end position="57"/>
    </location>
</feature>
<dbReference type="AlphaFoldDB" id="A0A2L0H8J8"/>
<feature type="compositionally biased region" description="Polar residues" evidence="1">
    <location>
        <begin position="14"/>
        <end position="26"/>
    </location>
</feature>
<protein>
    <submittedName>
        <fullName evidence="2">Uncharacterized protein</fullName>
    </submittedName>
</protein>
<evidence type="ECO:0000313" key="2">
    <source>
        <dbReference type="EMBL" id="AUX77825.1"/>
    </source>
</evidence>
<accession>A0A2L0H8J8</accession>
<reference evidence="2 3" key="1">
    <citation type="submission" date="2017-10" db="EMBL/GenBank/DDBJ databases">
        <title>Analysis of the genome sequences of Rhizobium populations associated to common bean (phaseolus vulgaris).</title>
        <authorList>
            <person name="Bustos P."/>
            <person name="Santamaria R.I."/>
            <person name="Miranda-Sanchez F."/>
            <person name="Perez-Carrascal O."/>
            <person name="Juarez S."/>
            <person name="Lozano L."/>
            <person name="Martinez-Flores I."/>
            <person name="Vinuesa P."/>
            <person name="Martinez-Romero E."/>
            <person name="Cevallos M.A."/>
            <person name="Romero D."/>
            <person name="Davila G."/>
            <person name="Gonzalez V."/>
        </authorList>
    </citation>
    <scope>NUCLEOTIDE SEQUENCE [LARGE SCALE GENOMIC DNA]</scope>
    <source>
        <strain evidence="2 3">NXT3</strain>
    </source>
</reference>